<dbReference type="InterPro" id="IPR045886">
    <property type="entry name" value="ThiF/MoeB/HesA"/>
</dbReference>
<keyword evidence="2" id="KW-0808">Transferase</keyword>
<dbReference type="PROSITE" id="PS50206">
    <property type="entry name" value="RHODANESE_3"/>
    <property type="match status" value="1"/>
</dbReference>
<protein>
    <submittedName>
        <fullName evidence="2">Adenylyltransferase/sulfurtransferase MoeZ</fullName>
    </submittedName>
</protein>
<dbReference type="InterPro" id="IPR036873">
    <property type="entry name" value="Rhodanese-like_dom_sf"/>
</dbReference>
<dbReference type="Pfam" id="PF00581">
    <property type="entry name" value="Rhodanese"/>
    <property type="match status" value="1"/>
</dbReference>
<reference evidence="2 3" key="1">
    <citation type="submission" date="2020-04" db="EMBL/GenBank/DDBJ databases">
        <authorList>
            <person name="Klaysubun C."/>
            <person name="Duangmal K."/>
            <person name="Lipun K."/>
        </authorList>
    </citation>
    <scope>NUCLEOTIDE SEQUENCE [LARGE SCALE GENOMIC DNA]</scope>
    <source>
        <strain evidence="2 3">K10HN5</strain>
    </source>
</reference>
<evidence type="ECO:0000313" key="3">
    <source>
        <dbReference type="Proteomes" id="UP000820669"/>
    </source>
</evidence>
<dbReference type="InterPro" id="IPR000594">
    <property type="entry name" value="ThiF_NAD_FAD-bd"/>
</dbReference>
<organism evidence="2 3">
    <name type="scientific">Pseudonocardia acidicola</name>
    <dbReference type="NCBI Taxonomy" id="2724939"/>
    <lineage>
        <taxon>Bacteria</taxon>
        <taxon>Bacillati</taxon>
        <taxon>Actinomycetota</taxon>
        <taxon>Actinomycetes</taxon>
        <taxon>Pseudonocardiales</taxon>
        <taxon>Pseudonocardiaceae</taxon>
        <taxon>Pseudonocardia</taxon>
    </lineage>
</organism>
<dbReference type="NCBIfam" id="NF005902">
    <property type="entry name" value="PRK07878.1"/>
    <property type="match status" value="1"/>
</dbReference>
<evidence type="ECO:0000259" key="1">
    <source>
        <dbReference type="PROSITE" id="PS50206"/>
    </source>
</evidence>
<keyword evidence="3" id="KW-1185">Reference proteome</keyword>
<dbReference type="CDD" id="cd00757">
    <property type="entry name" value="ThiF_MoeB_HesA_family"/>
    <property type="match status" value="1"/>
</dbReference>
<dbReference type="Proteomes" id="UP000820669">
    <property type="component" value="Unassembled WGS sequence"/>
</dbReference>
<dbReference type="PANTHER" id="PTHR10953">
    <property type="entry name" value="UBIQUITIN-ACTIVATING ENZYME E1"/>
    <property type="match status" value="1"/>
</dbReference>
<dbReference type="InterPro" id="IPR035985">
    <property type="entry name" value="Ubiquitin-activating_enz"/>
</dbReference>
<name>A0ABX1S6F0_9PSEU</name>
<accession>A0ABX1S6F0</accession>
<gene>
    <name evidence="2" type="primary">moeZ</name>
    <name evidence="2" type="ORF">HF526_07445</name>
</gene>
<comment type="caution">
    <text evidence="2">The sequence shown here is derived from an EMBL/GenBank/DDBJ whole genome shotgun (WGS) entry which is preliminary data.</text>
</comment>
<dbReference type="RefSeq" id="WP_169380529.1">
    <property type="nucleotide sequence ID" value="NZ_JAAXLA010000009.1"/>
</dbReference>
<sequence>MALPPLVEPAAELTKEEVARYSRHLIIPDVGMDGQKRLKNAKVLVVGAGGLGSPALLYLAAAGVGTLGIVEFDIVDESNLQRQVIHGQSDIDRPKAESARDSIKEINPLVEVKLHQLRLDSSNVLDVFRDYDLILDGTDNFATRYLVNDAAVLLGKPYVWGSIFRFEGQVSVFWEDAPNGGLNYRDLYPEPPPPGMVPSCAEGGVLGVLCASIGSVMVTEAIKLIAGIGEPLLGRLMVYDALEMSYRTIKIRKDPGSEPITGLIDYDAFCGVVSDDAQSAAAGHTITATELKEMMDAGKDFALIDVREPHEYEIVSIPGAVLIPKDRILSGEALAEIPQDKPVVLHCKSGGRSAEALAALHKAGFADAVHVGGGVLAWAKQVDPSLPTY</sequence>
<dbReference type="GO" id="GO:0016779">
    <property type="term" value="F:nucleotidyltransferase activity"/>
    <property type="evidence" value="ECO:0007669"/>
    <property type="project" value="UniProtKB-KW"/>
</dbReference>
<dbReference type="PANTHER" id="PTHR10953:SF102">
    <property type="entry name" value="ADENYLYLTRANSFERASE AND SULFURTRANSFERASE MOCS3"/>
    <property type="match status" value="1"/>
</dbReference>
<dbReference type="EMBL" id="JAAXLA010000009">
    <property type="protein sequence ID" value="NMH97148.1"/>
    <property type="molecule type" value="Genomic_DNA"/>
</dbReference>
<dbReference type="Pfam" id="PF00899">
    <property type="entry name" value="ThiF"/>
    <property type="match status" value="1"/>
</dbReference>
<dbReference type="Gene3D" id="3.40.250.10">
    <property type="entry name" value="Rhodanese-like domain"/>
    <property type="match status" value="1"/>
</dbReference>
<dbReference type="Gene3D" id="3.40.50.720">
    <property type="entry name" value="NAD(P)-binding Rossmann-like Domain"/>
    <property type="match status" value="1"/>
</dbReference>
<dbReference type="SMART" id="SM00450">
    <property type="entry name" value="RHOD"/>
    <property type="match status" value="1"/>
</dbReference>
<feature type="domain" description="Rhodanese" evidence="1">
    <location>
        <begin position="297"/>
        <end position="387"/>
    </location>
</feature>
<evidence type="ECO:0000313" key="2">
    <source>
        <dbReference type="EMBL" id="NMH97148.1"/>
    </source>
</evidence>
<proteinExistence type="predicted"/>
<dbReference type="NCBIfam" id="NF004281">
    <property type="entry name" value="PRK05690.1"/>
    <property type="match status" value="1"/>
</dbReference>
<dbReference type="CDD" id="cd00158">
    <property type="entry name" value="RHOD"/>
    <property type="match status" value="1"/>
</dbReference>
<keyword evidence="2" id="KW-0548">Nucleotidyltransferase</keyword>
<dbReference type="InterPro" id="IPR001763">
    <property type="entry name" value="Rhodanese-like_dom"/>
</dbReference>
<dbReference type="SUPFAM" id="SSF69572">
    <property type="entry name" value="Activating enzymes of the ubiquitin-like proteins"/>
    <property type="match status" value="1"/>
</dbReference>